<keyword evidence="3" id="KW-1185">Reference proteome</keyword>
<dbReference type="InterPro" id="IPR002654">
    <property type="entry name" value="Glyco_trans_25"/>
</dbReference>
<name>A0ABN4N179_9GAMM</name>
<dbReference type="EMBL" id="CP014945">
    <property type="protein sequence ID" value="AMT95946.1"/>
    <property type="molecule type" value="Genomic_DNA"/>
</dbReference>
<evidence type="ECO:0000259" key="1">
    <source>
        <dbReference type="Pfam" id="PF01755"/>
    </source>
</evidence>
<dbReference type="CDD" id="cd06532">
    <property type="entry name" value="Glyco_transf_25"/>
    <property type="match status" value="1"/>
</dbReference>
<dbReference type="Proteomes" id="UP000076104">
    <property type="component" value="Chromosome"/>
</dbReference>
<dbReference type="RefSeq" id="WP_062843713.1">
    <property type="nucleotide sequence ID" value="NZ_CP014945.1"/>
</dbReference>
<sequence>MQVYVISLKDSVDRQKSIKSQCEKFNITPVFIEAVNGSSLSTSEINKYCKQEKAKQLFGREMLLGEIGCALSHKKIYNKIISENLPYAMIFEDDVIIEKGFNKVIKSILRSDLNWELILLGHHKDISKGFSTPLSIWHRYNITTDSSLNRLADFGFGTYGYMITIEGAKKLIAALDVIYKPIDHYTSNSNIINVYGLYPTVVNVDSNFDTLIDYDKVRKNTSDKSSVLILRKIGIINTMVKFKSIFKSLKPIKKYK</sequence>
<evidence type="ECO:0000313" key="2">
    <source>
        <dbReference type="EMBL" id="AMT95946.1"/>
    </source>
</evidence>
<dbReference type="GeneID" id="33058672"/>
<reference evidence="2 3" key="1">
    <citation type="submission" date="2016-03" db="EMBL/GenBank/DDBJ databases">
        <title>Genome sequencing of Psychrobacter alimentarius PAMC 27889.</title>
        <authorList>
            <person name="Lee J."/>
            <person name="Kim O.-S."/>
        </authorList>
    </citation>
    <scope>NUCLEOTIDE SEQUENCE [LARGE SCALE GENOMIC DNA]</scope>
    <source>
        <strain evidence="2 3">PAMC 27889</strain>
    </source>
</reference>
<accession>A0ABN4N179</accession>
<protein>
    <recommendedName>
        <fullName evidence="1">Glycosyl transferase family 25 domain-containing protein</fullName>
    </recommendedName>
</protein>
<organism evidence="2 3">
    <name type="scientific">Psychrobacter alimentarius</name>
    <dbReference type="NCBI Taxonomy" id="261164"/>
    <lineage>
        <taxon>Bacteria</taxon>
        <taxon>Pseudomonadati</taxon>
        <taxon>Pseudomonadota</taxon>
        <taxon>Gammaproteobacteria</taxon>
        <taxon>Moraxellales</taxon>
        <taxon>Moraxellaceae</taxon>
        <taxon>Psychrobacter</taxon>
    </lineage>
</organism>
<feature type="domain" description="Glycosyl transferase family 25" evidence="1">
    <location>
        <begin position="2"/>
        <end position="185"/>
    </location>
</feature>
<dbReference type="Pfam" id="PF01755">
    <property type="entry name" value="Glyco_transf_25"/>
    <property type="match status" value="1"/>
</dbReference>
<proteinExistence type="predicted"/>
<gene>
    <name evidence="2" type="ORF">A3K91_0314</name>
</gene>
<evidence type="ECO:0000313" key="3">
    <source>
        <dbReference type="Proteomes" id="UP000076104"/>
    </source>
</evidence>